<dbReference type="InterPro" id="IPR002110">
    <property type="entry name" value="Ankyrin_rpt"/>
</dbReference>
<evidence type="ECO:0000256" key="2">
    <source>
        <dbReference type="ARBA" id="ARBA00023043"/>
    </source>
</evidence>
<dbReference type="EMBL" id="JBICCN010000323">
    <property type="protein sequence ID" value="KAL3077634.1"/>
    <property type="molecule type" value="Genomic_DNA"/>
</dbReference>
<organism evidence="6 7">
    <name type="scientific">Heterodera schachtii</name>
    <name type="common">Sugarbeet cyst nematode worm</name>
    <name type="synonym">Tylenchus schachtii</name>
    <dbReference type="NCBI Taxonomy" id="97005"/>
    <lineage>
        <taxon>Eukaryota</taxon>
        <taxon>Metazoa</taxon>
        <taxon>Ecdysozoa</taxon>
        <taxon>Nematoda</taxon>
        <taxon>Chromadorea</taxon>
        <taxon>Rhabditida</taxon>
        <taxon>Tylenchina</taxon>
        <taxon>Tylenchomorpha</taxon>
        <taxon>Tylenchoidea</taxon>
        <taxon>Heteroderidae</taxon>
        <taxon>Heteroderinae</taxon>
        <taxon>Heterodera</taxon>
    </lineage>
</organism>
<keyword evidence="4" id="KW-1133">Transmembrane helix</keyword>
<evidence type="ECO:0000256" key="1">
    <source>
        <dbReference type="ARBA" id="ARBA00022737"/>
    </source>
</evidence>
<dbReference type="PROSITE" id="PS50088">
    <property type="entry name" value="ANK_REPEAT"/>
    <property type="match status" value="7"/>
</dbReference>
<sequence>MFELLCSITMFKLLFSTFCSNSAPGSSTADSPFWAAIVKEQTKVVEIMLDNGQNPNEHFMKHTISPLHFAAQKGNLELCKLLIEKDANVNQRTNDTRGLVPLHFACARGNLPIVKLLVEEGNADIEVANFYGDTALIYALLENKKLDIAHYLVTRGVRIDQINFGVSPLHIIAEKGDFALCKFLIDNGANVNQKADACGRQLTPLHIACFKGHLQIVKLLVEEGNADIEAADSNGDTAFSLALKKLNFEIARFLLGKCARFDRVDKTGHSPLHFVAVIGNFAFCKFLVENGANVNQKTTDVGDHMSTALHFACVNGHLQIVKLLVEEGNADIEVATSNGDTALFLALKKRNFKIARYLYDKGARTDWLRLLDAVFTPLLIVMLVVGIGSILFINRLHFD</sequence>
<feature type="transmembrane region" description="Helical" evidence="4">
    <location>
        <begin position="374"/>
        <end position="393"/>
    </location>
</feature>
<feature type="repeat" description="ANK" evidence="3">
    <location>
        <begin position="200"/>
        <end position="224"/>
    </location>
</feature>
<dbReference type="PRINTS" id="PR01415">
    <property type="entry name" value="ANKYRIN"/>
</dbReference>
<feature type="repeat" description="ANK" evidence="3">
    <location>
        <begin position="304"/>
        <end position="328"/>
    </location>
</feature>
<evidence type="ECO:0000313" key="7">
    <source>
        <dbReference type="Proteomes" id="UP001620645"/>
    </source>
</evidence>
<evidence type="ECO:0000313" key="6">
    <source>
        <dbReference type="EMBL" id="KAL3077634.1"/>
    </source>
</evidence>
<keyword evidence="5" id="KW-0732">Signal</keyword>
<dbReference type="SUPFAM" id="SSF48403">
    <property type="entry name" value="Ankyrin repeat"/>
    <property type="match status" value="1"/>
</dbReference>
<feature type="signal peptide" evidence="5">
    <location>
        <begin position="1"/>
        <end position="16"/>
    </location>
</feature>
<accession>A0ABD2IBW8</accession>
<keyword evidence="2 3" id="KW-0040">ANK repeat</keyword>
<name>A0ABD2IBW8_HETSC</name>
<feature type="chain" id="PRO_5044806272" evidence="5">
    <location>
        <begin position="17"/>
        <end position="399"/>
    </location>
</feature>
<evidence type="ECO:0000256" key="3">
    <source>
        <dbReference type="PROSITE-ProRule" id="PRU00023"/>
    </source>
</evidence>
<dbReference type="PROSITE" id="PS50297">
    <property type="entry name" value="ANK_REP_REGION"/>
    <property type="match status" value="7"/>
</dbReference>
<dbReference type="InterPro" id="IPR036770">
    <property type="entry name" value="Ankyrin_rpt-contain_sf"/>
</dbReference>
<dbReference type="Pfam" id="PF12796">
    <property type="entry name" value="Ank_2"/>
    <property type="match status" value="3"/>
</dbReference>
<dbReference type="Gene3D" id="1.25.40.20">
    <property type="entry name" value="Ankyrin repeat-containing domain"/>
    <property type="match status" value="3"/>
</dbReference>
<evidence type="ECO:0000256" key="4">
    <source>
        <dbReference type="SAM" id="Phobius"/>
    </source>
</evidence>
<evidence type="ECO:0000256" key="5">
    <source>
        <dbReference type="SAM" id="SignalP"/>
    </source>
</evidence>
<dbReference type="SMART" id="SM00248">
    <property type="entry name" value="ANK"/>
    <property type="match status" value="10"/>
</dbReference>
<keyword evidence="4" id="KW-0812">Transmembrane</keyword>
<protein>
    <submittedName>
        <fullName evidence="6">Uncharacterized protein</fullName>
    </submittedName>
</protein>
<dbReference type="Proteomes" id="UP001620645">
    <property type="component" value="Unassembled WGS sequence"/>
</dbReference>
<reference evidence="6 7" key="1">
    <citation type="submission" date="2024-10" db="EMBL/GenBank/DDBJ databases">
        <authorList>
            <person name="Kim D."/>
        </authorList>
    </citation>
    <scope>NUCLEOTIDE SEQUENCE [LARGE SCALE GENOMIC DNA]</scope>
    <source>
        <strain evidence="6">Taebaek</strain>
    </source>
</reference>
<keyword evidence="1" id="KW-0677">Repeat</keyword>
<comment type="caution">
    <text evidence="6">The sequence shown here is derived from an EMBL/GenBank/DDBJ whole genome shotgun (WGS) entry which is preliminary data.</text>
</comment>
<dbReference type="AlphaFoldDB" id="A0ABD2IBW8"/>
<feature type="repeat" description="ANK" evidence="3">
    <location>
        <begin position="164"/>
        <end position="196"/>
    </location>
</feature>
<feature type="repeat" description="ANK" evidence="3">
    <location>
        <begin position="338"/>
        <end position="366"/>
    </location>
</feature>
<proteinExistence type="predicted"/>
<feature type="repeat" description="ANK" evidence="3">
    <location>
        <begin position="267"/>
        <end position="299"/>
    </location>
</feature>
<gene>
    <name evidence="6" type="ORF">niasHS_013066</name>
</gene>
<keyword evidence="4" id="KW-0472">Membrane</keyword>
<dbReference type="Pfam" id="PF13637">
    <property type="entry name" value="Ank_4"/>
    <property type="match status" value="1"/>
</dbReference>
<dbReference type="PANTHER" id="PTHR24198:SF194">
    <property type="entry name" value="INVERSIN-A"/>
    <property type="match status" value="1"/>
</dbReference>
<feature type="repeat" description="ANK" evidence="3">
    <location>
        <begin position="97"/>
        <end position="121"/>
    </location>
</feature>
<dbReference type="PANTHER" id="PTHR24198">
    <property type="entry name" value="ANKYRIN REPEAT AND PROTEIN KINASE DOMAIN-CONTAINING PROTEIN"/>
    <property type="match status" value="1"/>
</dbReference>
<keyword evidence="7" id="KW-1185">Reference proteome</keyword>
<feature type="repeat" description="ANK" evidence="3">
    <location>
        <begin position="62"/>
        <end position="94"/>
    </location>
</feature>